<sequence>MIKMDSVVISKTIHRTLKTARLFDVFWERWLVHGLDENDLQGARSDIHSLEGWYTTWSKLAEDKEKRGRELEVLQNYREAEKNYRQAALYYILNYWIDPSYSDAKMGWYQKSLDFMRKADSLSDTTTVYQKLLLKNHIICSGRIRVPKNQKGVIIIVNPIDSTKEELYLYEKDFLQKGFITMSFDGPGQGETFMVNGVIGTRARWENFIHQVIDHAKKTYPHLPIYLFGTSLAASWVLYGSSNKNVDKVVAVSPAVELERMNMPSYFMKRMECSCIVDDKDEEETERSIPKFDDIKYRAPVLVFYGSQDMMITKNEFSRLYENISSEKWLVEYKEEGHVCNHKLKEIRDIACSWFSGEFNMKEEQ</sequence>
<dbReference type="InterPro" id="IPR029058">
    <property type="entry name" value="AB_hydrolase_fold"/>
</dbReference>
<dbReference type="Proteomes" id="UP001527057">
    <property type="component" value="Unassembled WGS sequence"/>
</dbReference>
<evidence type="ECO:0000259" key="1">
    <source>
        <dbReference type="Pfam" id="PF12146"/>
    </source>
</evidence>
<evidence type="ECO:0000313" key="2">
    <source>
        <dbReference type="EMBL" id="MCY9577178.1"/>
    </source>
</evidence>
<dbReference type="SUPFAM" id="SSF53474">
    <property type="entry name" value="alpha/beta-Hydrolases"/>
    <property type="match status" value="1"/>
</dbReference>
<accession>A0ABT4F959</accession>
<dbReference type="RefSeq" id="WP_197226856.1">
    <property type="nucleotide sequence ID" value="NZ_JAMDMH010000038.1"/>
</dbReference>
<feature type="domain" description="Serine aminopeptidase S33" evidence="1">
    <location>
        <begin position="170"/>
        <end position="268"/>
    </location>
</feature>
<name>A0ABT4F959_9BACI</name>
<dbReference type="Gene3D" id="1.20.1440.110">
    <property type="entry name" value="acylaminoacyl peptidase"/>
    <property type="match status" value="1"/>
</dbReference>
<evidence type="ECO:0000313" key="3">
    <source>
        <dbReference type="Proteomes" id="UP001527057"/>
    </source>
</evidence>
<keyword evidence="3" id="KW-1185">Reference proteome</keyword>
<protein>
    <submittedName>
        <fullName evidence="2">Lysophospholipase</fullName>
    </submittedName>
</protein>
<dbReference type="Gene3D" id="3.40.50.1820">
    <property type="entry name" value="alpha/beta hydrolase"/>
    <property type="match status" value="1"/>
</dbReference>
<dbReference type="EMBL" id="JAMDMH010000038">
    <property type="protein sequence ID" value="MCY9577178.1"/>
    <property type="molecule type" value="Genomic_DNA"/>
</dbReference>
<organism evidence="2 3">
    <name type="scientific">Bacillus xiamenensis</name>
    <dbReference type="NCBI Taxonomy" id="1178537"/>
    <lineage>
        <taxon>Bacteria</taxon>
        <taxon>Bacillati</taxon>
        <taxon>Bacillota</taxon>
        <taxon>Bacilli</taxon>
        <taxon>Bacillales</taxon>
        <taxon>Bacillaceae</taxon>
        <taxon>Bacillus</taxon>
    </lineage>
</organism>
<dbReference type="InterPro" id="IPR022742">
    <property type="entry name" value="Hydrolase_4"/>
</dbReference>
<dbReference type="Pfam" id="PF12146">
    <property type="entry name" value="Hydrolase_4"/>
    <property type="match status" value="1"/>
</dbReference>
<proteinExistence type="predicted"/>
<gene>
    <name evidence="2" type="ORF">M5W27_15465</name>
</gene>
<comment type="caution">
    <text evidence="2">The sequence shown here is derived from an EMBL/GenBank/DDBJ whole genome shotgun (WGS) entry which is preliminary data.</text>
</comment>
<reference evidence="2 3" key="1">
    <citation type="submission" date="2022-05" db="EMBL/GenBank/DDBJ databases">
        <title>Genome Sequencing of Bee-Associated Microbes.</title>
        <authorList>
            <person name="Dunlap C."/>
        </authorList>
    </citation>
    <scope>NUCLEOTIDE SEQUENCE [LARGE SCALE GENOMIC DNA]</scope>
    <source>
        <strain evidence="2 3">CBP-1093</strain>
    </source>
</reference>